<sequence>MPTGQKDSAQHAPRNVFVTGATGLLGNNLVRELLARGYTVKALVRSRAKGEQQFKDLANVQLVVGDMAEVEAFAASLQGCDTVFHTAAYFRDSYKGGSHWKALEQINVTGTRELLQQAYHAGVRRFIHTSSIAVLNGAPGTSIDETCLRAETDADDYYRSKILSDREVLSFLETHPQMHACMVLPGWMWGPADMGPTSSGQLVNDVVNGKLPGLIPGSFSVVDARDVAVALIAAARHGRRGERYLAAGRHMTMRHLVPALGRIAGVKTPVRQVPTPVLYALAAVQEIYARLTGKPVLLSMATLRLLIREEHRTHFNHHKSEQELGLSFRAPELTIMDTVAWYRDHGWFESHGTRASRKNRPSVTADN</sequence>
<proteinExistence type="predicted"/>
<dbReference type="Pfam" id="PF01370">
    <property type="entry name" value="Epimerase"/>
    <property type="match status" value="1"/>
</dbReference>
<dbReference type="Gene3D" id="3.40.50.720">
    <property type="entry name" value="NAD(P)-binding Rossmann-like Domain"/>
    <property type="match status" value="1"/>
</dbReference>
<feature type="domain" description="NAD-dependent epimerase/dehydratase" evidence="1">
    <location>
        <begin position="16"/>
        <end position="244"/>
    </location>
</feature>
<evidence type="ECO:0000259" key="1">
    <source>
        <dbReference type="Pfam" id="PF01370"/>
    </source>
</evidence>
<dbReference type="PANTHER" id="PTHR48079:SF6">
    <property type="entry name" value="NAD(P)-BINDING DOMAIN-CONTAINING PROTEIN-RELATED"/>
    <property type="match status" value="1"/>
</dbReference>
<name>A0A8I1FVN7_9PSED</name>
<protein>
    <submittedName>
        <fullName evidence="2">SDR family oxidoreductase</fullName>
    </submittedName>
</protein>
<dbReference type="Proteomes" id="UP000658390">
    <property type="component" value="Unassembled WGS sequence"/>
</dbReference>
<reference evidence="2" key="1">
    <citation type="submission" date="2020-12" db="EMBL/GenBank/DDBJ databases">
        <title>Antibiotic resistance and phylogeny of Pseudomonas spp. isolated over three decades from chicken meat in the Norwegian food chain.</title>
        <authorList>
            <person name="Moen B."/>
        </authorList>
    </citation>
    <scope>NUCLEOTIDE SEQUENCE</scope>
    <source>
        <strain evidence="2">MF6762</strain>
    </source>
</reference>
<dbReference type="CDD" id="cd05228">
    <property type="entry name" value="AR_FR_like_1_SDR_e"/>
    <property type="match status" value="1"/>
</dbReference>
<dbReference type="InterPro" id="IPR001509">
    <property type="entry name" value="Epimerase_deHydtase"/>
</dbReference>
<dbReference type="EMBL" id="JAEKCZ010000032">
    <property type="protein sequence ID" value="MBJ2259613.1"/>
    <property type="molecule type" value="Genomic_DNA"/>
</dbReference>
<dbReference type="InterPro" id="IPR051783">
    <property type="entry name" value="NAD(P)-dependent_oxidoreduct"/>
</dbReference>
<dbReference type="GO" id="GO:0005737">
    <property type="term" value="C:cytoplasm"/>
    <property type="evidence" value="ECO:0007669"/>
    <property type="project" value="TreeGrafter"/>
</dbReference>
<accession>A0A8I1FVN7</accession>
<dbReference type="InterPro" id="IPR036291">
    <property type="entry name" value="NAD(P)-bd_dom_sf"/>
</dbReference>
<dbReference type="GO" id="GO:0004029">
    <property type="term" value="F:aldehyde dehydrogenase (NAD+) activity"/>
    <property type="evidence" value="ECO:0007669"/>
    <property type="project" value="TreeGrafter"/>
</dbReference>
<comment type="caution">
    <text evidence="2">The sequence shown here is derived from an EMBL/GenBank/DDBJ whole genome shotgun (WGS) entry which is preliminary data.</text>
</comment>
<gene>
    <name evidence="2" type="ORF">JFT45_24210</name>
</gene>
<dbReference type="AlphaFoldDB" id="A0A8I1FVN7"/>
<dbReference type="PANTHER" id="PTHR48079">
    <property type="entry name" value="PROTEIN YEEZ"/>
    <property type="match status" value="1"/>
</dbReference>
<dbReference type="SUPFAM" id="SSF51735">
    <property type="entry name" value="NAD(P)-binding Rossmann-fold domains"/>
    <property type="match status" value="1"/>
</dbReference>
<evidence type="ECO:0000313" key="2">
    <source>
        <dbReference type="EMBL" id="MBJ2259613.1"/>
    </source>
</evidence>
<dbReference type="RefSeq" id="WP_019825673.1">
    <property type="nucleotide sequence ID" value="NZ_ATLR01000019.1"/>
</dbReference>
<evidence type="ECO:0000313" key="3">
    <source>
        <dbReference type="Proteomes" id="UP000658390"/>
    </source>
</evidence>
<organism evidence="2 3">
    <name type="scientific">Pseudomonas psychrophila</name>
    <dbReference type="NCBI Taxonomy" id="122355"/>
    <lineage>
        <taxon>Bacteria</taxon>
        <taxon>Pseudomonadati</taxon>
        <taxon>Pseudomonadota</taxon>
        <taxon>Gammaproteobacteria</taxon>
        <taxon>Pseudomonadales</taxon>
        <taxon>Pseudomonadaceae</taxon>
        <taxon>Pseudomonas</taxon>
    </lineage>
</organism>